<dbReference type="InterPro" id="IPR013342">
    <property type="entry name" value="Mandelate_racemase_C"/>
</dbReference>
<comment type="similarity">
    <text evidence="1 5">Belongs to the mandelate racemase/muconate lactonizing enzyme family.</text>
</comment>
<keyword evidence="4 5" id="KW-0413">Isomerase</keyword>
<dbReference type="SFLD" id="SFLDS00001">
    <property type="entry name" value="Enolase"/>
    <property type="match status" value="1"/>
</dbReference>
<dbReference type="InterPro" id="IPR034603">
    <property type="entry name" value="Dipeptide_epimerase"/>
</dbReference>
<organism evidence="7 8">
    <name type="scientific">Exiguobacterium mexicanum</name>
    <dbReference type="NCBI Taxonomy" id="340146"/>
    <lineage>
        <taxon>Bacteria</taxon>
        <taxon>Bacillati</taxon>
        <taxon>Bacillota</taxon>
        <taxon>Bacilli</taxon>
        <taxon>Bacillales</taxon>
        <taxon>Bacillales Family XII. Incertae Sedis</taxon>
        <taxon>Exiguobacterium</taxon>
    </lineage>
</organism>
<evidence type="ECO:0000313" key="7">
    <source>
        <dbReference type="EMBL" id="MDL5376038.1"/>
    </source>
</evidence>
<dbReference type="PANTHER" id="PTHR48073:SF2">
    <property type="entry name" value="O-SUCCINYLBENZOATE SYNTHASE"/>
    <property type="match status" value="1"/>
</dbReference>
<dbReference type="EC" id="5.1.1.-" evidence="5"/>
<dbReference type="SFLD" id="SFLDG00180">
    <property type="entry name" value="muconate_cycloisomerase"/>
    <property type="match status" value="1"/>
</dbReference>
<dbReference type="InterPro" id="IPR029017">
    <property type="entry name" value="Enolase-like_N"/>
</dbReference>
<keyword evidence="2 5" id="KW-0479">Metal-binding</keyword>
<keyword evidence="3 5" id="KW-0460">Magnesium</keyword>
<proteinExistence type="inferred from homology"/>
<dbReference type="PANTHER" id="PTHR48073">
    <property type="entry name" value="O-SUCCINYLBENZOATE SYNTHASE-RELATED"/>
    <property type="match status" value="1"/>
</dbReference>
<dbReference type="EMBL" id="JASWER010000001">
    <property type="protein sequence ID" value="MDL5376038.1"/>
    <property type="molecule type" value="Genomic_DNA"/>
</dbReference>
<dbReference type="Proteomes" id="UP001230807">
    <property type="component" value="Unassembled WGS sequence"/>
</dbReference>
<dbReference type="InterPro" id="IPR036849">
    <property type="entry name" value="Enolase-like_C_sf"/>
</dbReference>
<evidence type="ECO:0000256" key="5">
    <source>
        <dbReference type="RuleBase" id="RU366006"/>
    </source>
</evidence>
<dbReference type="CDD" id="cd03319">
    <property type="entry name" value="L-Ala-DL-Glu_epimerase"/>
    <property type="match status" value="1"/>
</dbReference>
<protein>
    <recommendedName>
        <fullName evidence="5">Dipeptide epimerase</fullName>
        <ecNumber evidence="5">5.1.1.-</ecNumber>
    </recommendedName>
</protein>
<accession>A0ABT7MLM5</accession>
<keyword evidence="8" id="KW-1185">Reference proteome</keyword>
<dbReference type="SUPFAM" id="SSF51604">
    <property type="entry name" value="Enolase C-terminal domain-like"/>
    <property type="match status" value="1"/>
</dbReference>
<comment type="caution">
    <text evidence="7">The sequence shown here is derived from an EMBL/GenBank/DDBJ whole genome shotgun (WGS) entry which is preliminary data.</text>
</comment>
<evidence type="ECO:0000256" key="3">
    <source>
        <dbReference type="ARBA" id="ARBA00022842"/>
    </source>
</evidence>
<dbReference type="SUPFAM" id="SSF54826">
    <property type="entry name" value="Enolase N-terminal domain-like"/>
    <property type="match status" value="1"/>
</dbReference>
<evidence type="ECO:0000313" key="8">
    <source>
        <dbReference type="Proteomes" id="UP001230807"/>
    </source>
</evidence>
<sequence>MRIEKIELFAIRLPLKVPFIVSYHRYDDMPSVIVKLTTECGHVGYGEAVADEHVTGESLDSTISVIRHVLGPLLIGENPIQMERIHDVMDRAIRDVPAAKAALDIACHDVVGKKLGLPVYDLLGGRYHDAFPVTHVLSIGEPEAMAAEAREQIEQGYTAVKMKVGVDVASDVRRVEAVRRAVGPDVPIRVDVNQGWVNAAKTLQAMKQLEPFQIDWVEQPVKADDFEGMVEVKGKITVPLMIDEGVRGVTEMRRLTMMQAAHKVNIKLMKCGGIYPAKKLVHMAEMSGIECQIGSMVESSVASSAGFHVAFSSKIVQSVELTGPLRFAEDIGNLMYDLPFIRLSDGAGLGVDVDEAVLSRLTKATYVIGGVDHVAQ</sequence>
<evidence type="ECO:0000259" key="6">
    <source>
        <dbReference type="SMART" id="SM00922"/>
    </source>
</evidence>
<dbReference type="SFLD" id="SFLDF00009">
    <property type="entry name" value="o-succinylbenzoate_synthase"/>
    <property type="match status" value="1"/>
</dbReference>
<evidence type="ECO:0000256" key="2">
    <source>
        <dbReference type="ARBA" id="ARBA00022723"/>
    </source>
</evidence>
<dbReference type="RefSeq" id="WP_214719705.1">
    <property type="nucleotide sequence ID" value="NZ_CP183077.1"/>
</dbReference>
<dbReference type="Gene3D" id="3.30.390.10">
    <property type="entry name" value="Enolase-like, N-terminal domain"/>
    <property type="match status" value="1"/>
</dbReference>
<dbReference type="Pfam" id="PF02746">
    <property type="entry name" value="MR_MLE_N"/>
    <property type="match status" value="1"/>
</dbReference>
<evidence type="ECO:0000256" key="4">
    <source>
        <dbReference type="ARBA" id="ARBA00023235"/>
    </source>
</evidence>
<dbReference type="InterPro" id="IPR029065">
    <property type="entry name" value="Enolase_C-like"/>
</dbReference>
<evidence type="ECO:0000256" key="1">
    <source>
        <dbReference type="ARBA" id="ARBA00008031"/>
    </source>
</evidence>
<dbReference type="Gene3D" id="3.20.20.120">
    <property type="entry name" value="Enolase-like C-terminal domain"/>
    <property type="match status" value="1"/>
</dbReference>
<reference evidence="7 8" key="1">
    <citation type="submission" date="2023-06" db="EMBL/GenBank/DDBJ databases">
        <title>Influencing factors and mechanism of Cr(VI) reduction by facultative anaerobic Exiguobacterium sp. PY14.</title>
        <authorList>
            <person name="Zou L."/>
        </authorList>
    </citation>
    <scope>NUCLEOTIDE SEQUENCE [LARGE SCALE GENOMIC DNA]</scope>
    <source>
        <strain evidence="7 8">PY14</strain>
    </source>
</reference>
<feature type="domain" description="Mandelate racemase/muconate lactonizing enzyme C-terminal" evidence="6">
    <location>
        <begin position="142"/>
        <end position="239"/>
    </location>
</feature>
<dbReference type="InterPro" id="IPR013341">
    <property type="entry name" value="Mandelate_racemase_N_dom"/>
</dbReference>
<dbReference type="SMART" id="SM00922">
    <property type="entry name" value="MR_MLE"/>
    <property type="match status" value="1"/>
</dbReference>
<comment type="cofactor">
    <cofactor evidence="5">
        <name>Mg(2+)</name>
        <dbReference type="ChEBI" id="CHEBI:18420"/>
    </cofactor>
    <text evidence="5">Binds 1 Mg(2+) ion per subunit.</text>
</comment>
<dbReference type="Pfam" id="PF13378">
    <property type="entry name" value="MR_MLE_C"/>
    <property type="match status" value="1"/>
</dbReference>
<gene>
    <name evidence="7" type="ORF">QR695_03330</name>
</gene>
<name>A0ABT7MLM5_9BACL</name>